<reference evidence="3" key="1">
    <citation type="submission" date="2017-11" db="EMBL/GenBank/DDBJ databases">
        <authorList>
            <person name="Lima N.C."/>
            <person name="Parody-Merino A.M."/>
            <person name="Battley P.F."/>
            <person name="Fidler A.E."/>
            <person name="Prosdocimi F."/>
        </authorList>
    </citation>
    <scope>NUCLEOTIDE SEQUENCE [LARGE SCALE GENOMIC DNA]</scope>
</reference>
<proteinExistence type="predicted"/>
<feature type="compositionally biased region" description="Basic residues" evidence="1">
    <location>
        <begin position="45"/>
        <end position="57"/>
    </location>
</feature>
<evidence type="ECO:0000313" key="2">
    <source>
        <dbReference type="EMBL" id="PKU43753.1"/>
    </source>
</evidence>
<evidence type="ECO:0000256" key="1">
    <source>
        <dbReference type="SAM" id="MobiDB-lite"/>
    </source>
</evidence>
<sequence>MDLPLGLDNQFSQTSPVKCSNKESRLLNSLGVKTQCQSQIEEKKKKERKKRGKRKNALHIFPRNDSI</sequence>
<gene>
    <name evidence="2" type="ORF">llap_5943</name>
</gene>
<keyword evidence="3" id="KW-1185">Reference proteome</keyword>
<accession>A0A2I0UCP0</accession>
<dbReference type="Proteomes" id="UP000233556">
    <property type="component" value="Unassembled WGS sequence"/>
</dbReference>
<organism evidence="2 3">
    <name type="scientific">Limosa lapponica baueri</name>
    <dbReference type="NCBI Taxonomy" id="1758121"/>
    <lineage>
        <taxon>Eukaryota</taxon>
        <taxon>Metazoa</taxon>
        <taxon>Chordata</taxon>
        <taxon>Craniata</taxon>
        <taxon>Vertebrata</taxon>
        <taxon>Euteleostomi</taxon>
        <taxon>Archelosauria</taxon>
        <taxon>Archosauria</taxon>
        <taxon>Dinosauria</taxon>
        <taxon>Saurischia</taxon>
        <taxon>Theropoda</taxon>
        <taxon>Coelurosauria</taxon>
        <taxon>Aves</taxon>
        <taxon>Neognathae</taxon>
        <taxon>Neoaves</taxon>
        <taxon>Charadriiformes</taxon>
        <taxon>Scolopacidae</taxon>
        <taxon>Limosa</taxon>
    </lineage>
</organism>
<reference evidence="3" key="2">
    <citation type="submission" date="2017-12" db="EMBL/GenBank/DDBJ databases">
        <title>Genome sequence of the Bar-tailed Godwit (Limosa lapponica baueri).</title>
        <authorList>
            <person name="Lima N.C.B."/>
            <person name="Parody-Merino A.M."/>
            <person name="Battley P.F."/>
            <person name="Fidler A.E."/>
            <person name="Prosdocimi F."/>
        </authorList>
    </citation>
    <scope>NUCLEOTIDE SEQUENCE [LARGE SCALE GENOMIC DNA]</scope>
</reference>
<protein>
    <submittedName>
        <fullName evidence="2">Uncharacterized protein</fullName>
    </submittedName>
</protein>
<name>A0A2I0UCP0_LIMLA</name>
<dbReference type="AlphaFoldDB" id="A0A2I0UCP0"/>
<feature type="region of interest" description="Disordered" evidence="1">
    <location>
        <begin position="35"/>
        <end position="67"/>
    </location>
</feature>
<evidence type="ECO:0000313" key="3">
    <source>
        <dbReference type="Proteomes" id="UP000233556"/>
    </source>
</evidence>
<dbReference type="EMBL" id="KZ505873">
    <property type="protein sequence ID" value="PKU43753.1"/>
    <property type="molecule type" value="Genomic_DNA"/>
</dbReference>